<evidence type="ECO:0000313" key="2">
    <source>
        <dbReference type="EMBL" id="SPC74249.1"/>
    </source>
</evidence>
<name>A0A2N9EI65_FAGSY</name>
<protein>
    <submittedName>
        <fullName evidence="2">Uncharacterized protein</fullName>
    </submittedName>
</protein>
<evidence type="ECO:0000256" key="1">
    <source>
        <dbReference type="SAM" id="MobiDB-lite"/>
    </source>
</evidence>
<feature type="compositionally biased region" description="Polar residues" evidence="1">
    <location>
        <begin position="87"/>
        <end position="100"/>
    </location>
</feature>
<gene>
    <name evidence="2" type="ORF">FSB_LOCUS2131</name>
</gene>
<dbReference type="EMBL" id="OIVN01000100">
    <property type="protein sequence ID" value="SPC74249.1"/>
    <property type="molecule type" value="Genomic_DNA"/>
</dbReference>
<proteinExistence type="predicted"/>
<feature type="region of interest" description="Disordered" evidence="1">
    <location>
        <begin position="87"/>
        <end position="106"/>
    </location>
</feature>
<organism evidence="2">
    <name type="scientific">Fagus sylvatica</name>
    <name type="common">Beechnut</name>
    <dbReference type="NCBI Taxonomy" id="28930"/>
    <lineage>
        <taxon>Eukaryota</taxon>
        <taxon>Viridiplantae</taxon>
        <taxon>Streptophyta</taxon>
        <taxon>Embryophyta</taxon>
        <taxon>Tracheophyta</taxon>
        <taxon>Spermatophyta</taxon>
        <taxon>Magnoliopsida</taxon>
        <taxon>eudicotyledons</taxon>
        <taxon>Gunneridae</taxon>
        <taxon>Pentapetalae</taxon>
        <taxon>rosids</taxon>
        <taxon>fabids</taxon>
        <taxon>Fagales</taxon>
        <taxon>Fagaceae</taxon>
        <taxon>Fagus</taxon>
    </lineage>
</organism>
<accession>A0A2N9EI65</accession>
<sequence>MLGEPRALYVAIAELGSGAGVGVGVVEVEAEGVGGECECERVGGQNGKRIVGGSCCCWWWVDGLRWCLWVRAEEEVDLVSSQLCGTDSTPLGDESATSEISLELLS</sequence>
<dbReference type="AlphaFoldDB" id="A0A2N9EI65"/>
<reference evidence="2" key="1">
    <citation type="submission" date="2018-02" db="EMBL/GenBank/DDBJ databases">
        <authorList>
            <person name="Cohen D.B."/>
            <person name="Kent A.D."/>
        </authorList>
    </citation>
    <scope>NUCLEOTIDE SEQUENCE</scope>
</reference>